<keyword evidence="4" id="KW-1185">Reference proteome</keyword>
<keyword evidence="1" id="KW-0175">Coiled coil</keyword>
<reference evidence="3 4" key="1">
    <citation type="journal article" date="2018" name="Evol. Lett.">
        <title>Horizontal gene cluster transfer increased hallucinogenic mushroom diversity.</title>
        <authorList>
            <person name="Reynolds H.T."/>
            <person name="Vijayakumar V."/>
            <person name="Gluck-Thaler E."/>
            <person name="Korotkin H.B."/>
            <person name="Matheny P.B."/>
            <person name="Slot J.C."/>
        </authorList>
    </citation>
    <scope>NUCLEOTIDE SEQUENCE [LARGE SCALE GENOMIC DNA]</scope>
    <source>
        <strain evidence="3 4">2631</strain>
    </source>
</reference>
<dbReference type="EMBL" id="NHYD01003342">
    <property type="protein sequence ID" value="PPQ80218.1"/>
    <property type="molecule type" value="Genomic_DNA"/>
</dbReference>
<gene>
    <name evidence="3" type="ORF">CVT25_003571</name>
</gene>
<evidence type="ECO:0000256" key="1">
    <source>
        <dbReference type="SAM" id="Coils"/>
    </source>
</evidence>
<name>A0A409WNY2_PSICY</name>
<evidence type="ECO:0000256" key="2">
    <source>
        <dbReference type="SAM" id="MobiDB-lite"/>
    </source>
</evidence>
<organism evidence="3 4">
    <name type="scientific">Psilocybe cyanescens</name>
    <dbReference type="NCBI Taxonomy" id="93625"/>
    <lineage>
        <taxon>Eukaryota</taxon>
        <taxon>Fungi</taxon>
        <taxon>Dikarya</taxon>
        <taxon>Basidiomycota</taxon>
        <taxon>Agaricomycotina</taxon>
        <taxon>Agaricomycetes</taxon>
        <taxon>Agaricomycetidae</taxon>
        <taxon>Agaricales</taxon>
        <taxon>Agaricineae</taxon>
        <taxon>Strophariaceae</taxon>
        <taxon>Psilocybe</taxon>
    </lineage>
</organism>
<feature type="coiled-coil region" evidence="1">
    <location>
        <begin position="102"/>
        <end position="129"/>
    </location>
</feature>
<feature type="region of interest" description="Disordered" evidence="2">
    <location>
        <begin position="206"/>
        <end position="236"/>
    </location>
</feature>
<evidence type="ECO:0000313" key="3">
    <source>
        <dbReference type="EMBL" id="PPQ80218.1"/>
    </source>
</evidence>
<dbReference type="InParanoid" id="A0A409WNY2"/>
<evidence type="ECO:0000313" key="4">
    <source>
        <dbReference type="Proteomes" id="UP000283269"/>
    </source>
</evidence>
<protein>
    <submittedName>
        <fullName evidence="3">Uncharacterized protein</fullName>
    </submittedName>
</protein>
<comment type="caution">
    <text evidence="3">The sequence shown here is derived from an EMBL/GenBank/DDBJ whole genome shotgun (WGS) entry which is preliminary data.</text>
</comment>
<proteinExistence type="predicted"/>
<dbReference type="Proteomes" id="UP000283269">
    <property type="component" value="Unassembled WGS sequence"/>
</dbReference>
<sequence>MLSQSTYHNTSDFKDLPKYLDMLVAQFSPTKVQDLREISQLHSSKEGVSPFPQLNITRRSKANEEAFVSLFIENTDIMKVCLIFRDLYTPADKQNQGEICMAGRLRSLIEDLEDDLKECEALLHDYYSKSSWYKFARRSDYESQIYQLTTKFEGHRIRIQTALAFCLSLSLGSIGDVDNDMQMTVAFTLFPELDPRNEDIVQGALNHSKPPGSDAKRSRFTMTTAGPHARSRTSSFSSYATAQDTMSLATNSFVADPWHTLDGVSLYSIASSRTAETDYGLYYRRMALSQTTFDSARTETDAGLKRTRSWMSVLELSNSR</sequence>
<dbReference type="OrthoDB" id="10621404at2759"/>
<accession>A0A409WNY2</accession>
<dbReference type="AlphaFoldDB" id="A0A409WNY2"/>